<evidence type="ECO:0000259" key="1">
    <source>
        <dbReference type="SMART" id="SM00587"/>
    </source>
</evidence>
<dbReference type="Proteomes" id="UP000838878">
    <property type="component" value="Chromosome 10"/>
</dbReference>
<dbReference type="EMBL" id="OV170230">
    <property type="protein sequence ID" value="CAH0714829.1"/>
    <property type="molecule type" value="Genomic_DNA"/>
</dbReference>
<feature type="non-terminal residue" evidence="2">
    <location>
        <position position="418"/>
    </location>
</feature>
<dbReference type="PANTHER" id="PTHR11012:SF30">
    <property type="entry name" value="PROTEIN KINASE-LIKE DOMAIN-CONTAINING"/>
    <property type="match status" value="1"/>
</dbReference>
<dbReference type="InterPro" id="IPR015897">
    <property type="entry name" value="CHK_kinase-like"/>
</dbReference>
<keyword evidence="3" id="KW-1185">Reference proteome</keyword>
<sequence length="418" mass="49047">MSLDVNISEPDEFNCIELHNCIEIVANIYELKDFIYHVDILCGKGENFIANVFRVSIKESESDKNISVIVKTLINTTRQELFRELHNREVIAYRDIIERYNVIQNNFTVEDRIVLPKCIFSSTSKNNEVIILEDLLLSGFELDSKLAKYEKLDYPQVRLIITELAKFHAMSFVYETTDKSFENVRDSFTDLVYQDNFLNKTKLKNYFQESFQMSLNLIADEEIKKKLEHVKIKLLDLLKMYTKPKKYNVFCHGDCWINNILFKNEGTRRELCFLDFQAMRYANPITDILYFMYICTDSEFRSEYFDELKTAYYDTFKIFLKQYNVEANVIYPKEDFDSDIQETLPFGLLVALLELRLVTIIPEDQTISKDLDVIPDSEETTEGTALSEDKLYAIRVNDVVNECINNGVIQNLLNIVNF</sequence>
<protein>
    <recommendedName>
        <fullName evidence="1">CHK kinase-like domain-containing protein</fullName>
    </recommendedName>
</protein>
<dbReference type="PANTHER" id="PTHR11012">
    <property type="entry name" value="PROTEIN KINASE-LIKE DOMAIN-CONTAINING"/>
    <property type="match status" value="1"/>
</dbReference>
<gene>
    <name evidence="2" type="ORF">BINO364_LOCUS1844</name>
</gene>
<evidence type="ECO:0000313" key="2">
    <source>
        <dbReference type="EMBL" id="CAH0714829.1"/>
    </source>
</evidence>
<organism evidence="2 3">
    <name type="scientific">Brenthis ino</name>
    <name type="common">lesser marbled fritillary</name>
    <dbReference type="NCBI Taxonomy" id="405034"/>
    <lineage>
        <taxon>Eukaryota</taxon>
        <taxon>Metazoa</taxon>
        <taxon>Ecdysozoa</taxon>
        <taxon>Arthropoda</taxon>
        <taxon>Hexapoda</taxon>
        <taxon>Insecta</taxon>
        <taxon>Pterygota</taxon>
        <taxon>Neoptera</taxon>
        <taxon>Endopterygota</taxon>
        <taxon>Lepidoptera</taxon>
        <taxon>Glossata</taxon>
        <taxon>Ditrysia</taxon>
        <taxon>Papilionoidea</taxon>
        <taxon>Nymphalidae</taxon>
        <taxon>Heliconiinae</taxon>
        <taxon>Argynnini</taxon>
        <taxon>Brenthis</taxon>
    </lineage>
</organism>
<dbReference type="SMART" id="SM00587">
    <property type="entry name" value="CHK"/>
    <property type="match status" value="1"/>
</dbReference>
<accession>A0A8J9U7Z1</accession>
<evidence type="ECO:0000313" key="3">
    <source>
        <dbReference type="Proteomes" id="UP000838878"/>
    </source>
</evidence>
<dbReference type="AlphaFoldDB" id="A0A8J9U7Z1"/>
<feature type="domain" description="CHK kinase-like" evidence="1">
    <location>
        <begin position="130"/>
        <end position="322"/>
    </location>
</feature>
<dbReference type="InterPro" id="IPR004119">
    <property type="entry name" value="EcKL"/>
</dbReference>
<dbReference type="Pfam" id="PF02958">
    <property type="entry name" value="EcKL"/>
    <property type="match status" value="1"/>
</dbReference>
<proteinExistence type="predicted"/>
<dbReference type="OrthoDB" id="191037at2759"/>
<reference evidence="2" key="1">
    <citation type="submission" date="2021-12" db="EMBL/GenBank/DDBJ databases">
        <authorList>
            <person name="Martin H S."/>
        </authorList>
    </citation>
    <scope>NUCLEOTIDE SEQUENCE</scope>
</reference>
<dbReference type="SUPFAM" id="SSF56112">
    <property type="entry name" value="Protein kinase-like (PK-like)"/>
    <property type="match status" value="1"/>
</dbReference>
<name>A0A8J9U7Z1_9NEOP</name>
<dbReference type="Gene3D" id="3.90.1200.10">
    <property type="match status" value="1"/>
</dbReference>
<dbReference type="InterPro" id="IPR011009">
    <property type="entry name" value="Kinase-like_dom_sf"/>
</dbReference>